<evidence type="ECO:0000256" key="1">
    <source>
        <dbReference type="SAM" id="MobiDB-lite"/>
    </source>
</evidence>
<organism evidence="4 5">
    <name type="scientific">Thiomicrorhabdus immobilis</name>
    <dbReference type="NCBI Taxonomy" id="2791037"/>
    <lineage>
        <taxon>Bacteria</taxon>
        <taxon>Pseudomonadati</taxon>
        <taxon>Pseudomonadota</taxon>
        <taxon>Gammaproteobacteria</taxon>
        <taxon>Thiotrichales</taxon>
        <taxon>Piscirickettsiaceae</taxon>
        <taxon>Thiomicrorhabdus</taxon>
    </lineage>
</organism>
<keyword evidence="2" id="KW-0812">Transmembrane</keyword>
<dbReference type="Gene3D" id="3.10.450.240">
    <property type="match status" value="1"/>
</dbReference>
<evidence type="ECO:0000313" key="5">
    <source>
        <dbReference type="Proteomes" id="UP001054820"/>
    </source>
</evidence>
<gene>
    <name evidence="4" type="ORF">THMIRHAM_02590</name>
</gene>
<evidence type="ECO:0000259" key="3">
    <source>
        <dbReference type="SMART" id="SM00978"/>
    </source>
</evidence>
<evidence type="ECO:0000256" key="2">
    <source>
        <dbReference type="SAM" id="Phobius"/>
    </source>
</evidence>
<sequence length="335" mass="36357">MKLLSMLNLSKLSFKPNTIVMFTLLFSLFSVSQVAEAKRFGGGGSFGYSKQVAPKSYNTAPKAAPTKPAANAGTATRPASGASKWLGPLAGLAAGGLLAAMLFGDGFEGLQMFDILLFALVAFVLFKLFASAKRRQADYAYQEMATPERASSQNTPAYQQQAAYREMRTEAQNTPHQASIDNGGSIIGADLEDGMGQGLSDNAQYLNEIPAWFDQQGFVDGAKSHFMALQKAWDNVDLSEIESYCTPELYQALQQELRGVQPGDNQTVVDTLYAEIAAMAVDAEYFVVSIRFSGFIQEDTVQGAHAFNEIWHIRRLANDEGNWQVAGIQQVSGSL</sequence>
<dbReference type="Proteomes" id="UP001054820">
    <property type="component" value="Chromosome"/>
</dbReference>
<name>A0ABM7MAV1_9GAMM</name>
<reference evidence="4" key="1">
    <citation type="journal article" date="2022" name="Arch. Microbiol.">
        <title>Thiomicrorhabdus immobilis sp. nov., a mesophilic sulfur-oxidizing bacterium isolated from sediment of a brackish lake in northern Japan.</title>
        <authorList>
            <person name="Kojima H."/>
            <person name="Mochizuki J."/>
            <person name="Kanda M."/>
            <person name="Watanabe T."/>
            <person name="Fukui M."/>
        </authorList>
    </citation>
    <scope>NUCLEOTIDE SEQUENCE</scope>
    <source>
        <strain evidence="4">Am19</strain>
    </source>
</reference>
<dbReference type="PANTHER" id="PTHR41542:SF1">
    <property type="entry name" value="BLL5807 PROTEIN"/>
    <property type="match status" value="1"/>
</dbReference>
<dbReference type="Pfam" id="PF04280">
    <property type="entry name" value="Tim44"/>
    <property type="match status" value="1"/>
</dbReference>
<dbReference type="InterPro" id="IPR007379">
    <property type="entry name" value="Tim44-like_dom"/>
</dbReference>
<accession>A0ABM7MAV1</accession>
<proteinExistence type="predicted"/>
<feature type="compositionally biased region" description="Low complexity" evidence="1">
    <location>
        <begin position="59"/>
        <end position="76"/>
    </location>
</feature>
<feature type="domain" description="Tim44-like" evidence="3">
    <location>
        <begin position="199"/>
        <end position="330"/>
    </location>
</feature>
<dbReference type="SMART" id="SM00978">
    <property type="entry name" value="Tim44"/>
    <property type="match status" value="1"/>
</dbReference>
<dbReference type="InterPro" id="IPR032710">
    <property type="entry name" value="NTF2-like_dom_sf"/>
</dbReference>
<keyword evidence="2" id="KW-1133">Transmembrane helix</keyword>
<evidence type="ECO:0000313" key="4">
    <source>
        <dbReference type="EMBL" id="BCN92474.1"/>
    </source>
</evidence>
<keyword evidence="5" id="KW-1185">Reference proteome</keyword>
<feature type="transmembrane region" description="Helical" evidence="2">
    <location>
        <begin position="85"/>
        <end position="103"/>
    </location>
</feature>
<dbReference type="SUPFAM" id="SSF54427">
    <property type="entry name" value="NTF2-like"/>
    <property type="match status" value="1"/>
</dbReference>
<dbReference type="EMBL" id="AP024202">
    <property type="protein sequence ID" value="BCN92474.1"/>
    <property type="molecule type" value="Genomic_DNA"/>
</dbReference>
<dbReference type="PANTHER" id="PTHR41542">
    <property type="entry name" value="BLL5807 PROTEIN"/>
    <property type="match status" value="1"/>
</dbReference>
<keyword evidence="2" id="KW-0472">Membrane</keyword>
<feature type="transmembrane region" description="Helical" evidence="2">
    <location>
        <begin position="115"/>
        <end position="132"/>
    </location>
</feature>
<feature type="region of interest" description="Disordered" evidence="1">
    <location>
        <begin position="59"/>
        <end position="80"/>
    </location>
</feature>
<protein>
    <recommendedName>
        <fullName evidence="3">Tim44-like domain-containing protein</fullName>
    </recommendedName>
</protein>